<evidence type="ECO:0000259" key="1">
    <source>
        <dbReference type="Pfam" id="PF20020"/>
    </source>
</evidence>
<dbReference type="EMBL" id="OMOF01000317">
    <property type="protein sequence ID" value="SPF47327.1"/>
    <property type="molecule type" value="Genomic_DNA"/>
</dbReference>
<protein>
    <recommendedName>
        <fullName evidence="1">DUF6431 domain-containing protein</fullName>
    </recommendedName>
</protein>
<sequence>MPNFVDQIGLNLIPVEKYRKLQTEEKGIRKVFSKEYMSCNSPFTKDLSFQKHTMIVAYLGRSVNEYLHKFLRKINITILLCPICQDHTLVMHGSYHRKLRFNENSDCFPIVRVLCTRCGKTHAILPDFIAPYRHIAAQHINEATANILEGRATAETAEGPQEASTTRRWVQRFEQNFNYISGMLQSILIQTINFYLPLNKLPTIWQEFCFILKTFPCTVHTSHIGQANLWLLIFQTQIWV</sequence>
<feature type="domain" description="DUF6431" evidence="1">
    <location>
        <begin position="81"/>
        <end position="169"/>
    </location>
</feature>
<dbReference type="Pfam" id="PF20020">
    <property type="entry name" value="DUF6431"/>
    <property type="match status" value="1"/>
</dbReference>
<organism evidence="2 3">
    <name type="scientific">Candidatus Desulfosporosinus infrequens</name>
    <dbReference type="NCBI Taxonomy" id="2043169"/>
    <lineage>
        <taxon>Bacteria</taxon>
        <taxon>Bacillati</taxon>
        <taxon>Bacillota</taxon>
        <taxon>Clostridia</taxon>
        <taxon>Eubacteriales</taxon>
        <taxon>Desulfitobacteriaceae</taxon>
        <taxon>Desulfosporosinus</taxon>
    </lineage>
</organism>
<name>A0A2U3L605_9FIRM</name>
<proteinExistence type="predicted"/>
<reference evidence="3" key="1">
    <citation type="submission" date="2018-02" db="EMBL/GenBank/DDBJ databases">
        <authorList>
            <person name="Hausmann B."/>
        </authorList>
    </citation>
    <scope>NUCLEOTIDE SEQUENCE [LARGE SCALE GENOMIC DNA]</scope>
    <source>
        <strain evidence="3">Peat soil MAG SbF1</strain>
    </source>
</reference>
<accession>A0A2U3L605</accession>
<evidence type="ECO:0000313" key="3">
    <source>
        <dbReference type="Proteomes" id="UP000238916"/>
    </source>
</evidence>
<dbReference type="InterPro" id="IPR045536">
    <property type="entry name" value="DUF6431"/>
</dbReference>
<gene>
    <name evidence="2" type="ORF">SBF1_3840001</name>
</gene>
<evidence type="ECO:0000313" key="2">
    <source>
        <dbReference type="EMBL" id="SPF47327.1"/>
    </source>
</evidence>
<dbReference type="AlphaFoldDB" id="A0A2U3L605"/>
<dbReference type="Proteomes" id="UP000238916">
    <property type="component" value="Unassembled WGS sequence"/>
</dbReference>